<reference evidence="3" key="1">
    <citation type="submission" date="2021-01" db="EMBL/GenBank/DDBJ databases">
        <authorList>
            <person name="Corre E."/>
            <person name="Pelletier E."/>
            <person name="Niang G."/>
            <person name="Scheremetjew M."/>
            <person name="Finn R."/>
            <person name="Kale V."/>
            <person name="Holt S."/>
            <person name="Cochrane G."/>
            <person name="Meng A."/>
            <person name="Brown T."/>
            <person name="Cohen L."/>
        </authorList>
    </citation>
    <scope>NUCLEOTIDE SEQUENCE</scope>
    <source>
        <strain evidence="3">CCMP 769</strain>
    </source>
</reference>
<dbReference type="SUPFAM" id="SSF81296">
    <property type="entry name" value="E set domains"/>
    <property type="match status" value="1"/>
</dbReference>
<dbReference type="EMBL" id="HBHW01017913">
    <property type="protein sequence ID" value="CAE0045852.1"/>
    <property type="molecule type" value="Transcribed_RNA"/>
</dbReference>
<dbReference type="AlphaFoldDB" id="A0A7S3EDX4"/>
<feature type="compositionally biased region" description="Polar residues" evidence="1">
    <location>
        <begin position="114"/>
        <end position="128"/>
    </location>
</feature>
<protein>
    <recommendedName>
        <fullName evidence="2">AMP-activated protein kinase glycogen-binding domain-containing protein</fullName>
    </recommendedName>
</protein>
<accession>A0A7S3EDX4</accession>
<evidence type="ECO:0000256" key="1">
    <source>
        <dbReference type="SAM" id="MobiDB-lite"/>
    </source>
</evidence>
<sequence>MVKKLHSVEFFHSTSFATQSIFVYGSWDNFANGTSMKEEGRTLYRCDVKIPEGVHLYRYLVDGKWEGPTFGQRVERGEEIYGVKFVDGQVRTLSYVKEATIPSARVPSMKPATPKTTSAQRSQSSIPENTRFESRVESLADMFNAKGVEIGEYYDVKVDRRQAGKKKGAPSKMKSVVDKFTSIFSKKKQPQSLRPSMYNYDNK</sequence>
<feature type="region of interest" description="Disordered" evidence="1">
    <location>
        <begin position="106"/>
        <end position="130"/>
    </location>
</feature>
<proteinExistence type="predicted"/>
<dbReference type="InterPro" id="IPR014756">
    <property type="entry name" value="Ig_E-set"/>
</dbReference>
<evidence type="ECO:0000313" key="3">
    <source>
        <dbReference type="EMBL" id="CAE0045852.1"/>
    </source>
</evidence>
<feature type="domain" description="AMP-activated protein kinase glycogen-binding" evidence="2">
    <location>
        <begin position="19"/>
        <end position="66"/>
    </location>
</feature>
<name>A0A7S3EDX4_9RHOD</name>
<gene>
    <name evidence="3" type="ORF">RMAR00112_LOCUS13827</name>
</gene>
<dbReference type="InterPro" id="IPR032640">
    <property type="entry name" value="AMPK1_CBM"/>
</dbReference>
<evidence type="ECO:0000259" key="2">
    <source>
        <dbReference type="Pfam" id="PF16561"/>
    </source>
</evidence>
<dbReference type="CDD" id="cd02859">
    <property type="entry name" value="E_set_AMPKbeta_like_N"/>
    <property type="match status" value="1"/>
</dbReference>
<organism evidence="3">
    <name type="scientific">Rhodosorus marinus</name>
    <dbReference type="NCBI Taxonomy" id="101924"/>
    <lineage>
        <taxon>Eukaryota</taxon>
        <taxon>Rhodophyta</taxon>
        <taxon>Stylonematophyceae</taxon>
        <taxon>Stylonematales</taxon>
        <taxon>Stylonemataceae</taxon>
        <taxon>Rhodosorus</taxon>
    </lineage>
</organism>
<dbReference type="Pfam" id="PF16561">
    <property type="entry name" value="AMPK1_CBM"/>
    <property type="match status" value="1"/>
</dbReference>
<dbReference type="InterPro" id="IPR013783">
    <property type="entry name" value="Ig-like_fold"/>
</dbReference>
<dbReference type="Gene3D" id="2.60.40.10">
    <property type="entry name" value="Immunoglobulins"/>
    <property type="match status" value="1"/>
</dbReference>